<evidence type="ECO:0000313" key="1">
    <source>
        <dbReference type="EMBL" id="GAA2274401.1"/>
    </source>
</evidence>
<evidence type="ECO:0000313" key="2">
    <source>
        <dbReference type="Proteomes" id="UP001500305"/>
    </source>
</evidence>
<proteinExistence type="predicted"/>
<protein>
    <submittedName>
        <fullName evidence="1">Uncharacterized protein</fullName>
    </submittedName>
</protein>
<sequence length="166" mass="16486">MLAAYDGNQAGQLASTAGDQTSLERRELGDAAKLIDFALGHLLGSEQSIVVLGAGPGRPVGVVGEGGGCLAADRDVFARSCGPVSGSAQEAVEGSGEVGFVPVAFPAPGDGVLEVLPQLVAEGLVDVVGVDPRDRREAAVAGADPDPAGVVGVGWGGGRCWVVNDI</sequence>
<comment type="caution">
    <text evidence="1">The sequence shown here is derived from an EMBL/GenBank/DDBJ whole genome shotgun (WGS) entry which is preliminary data.</text>
</comment>
<dbReference type="Proteomes" id="UP001500305">
    <property type="component" value="Unassembled WGS sequence"/>
</dbReference>
<reference evidence="2" key="1">
    <citation type="journal article" date="2019" name="Int. J. Syst. Evol. Microbiol.">
        <title>The Global Catalogue of Microorganisms (GCM) 10K type strain sequencing project: providing services to taxonomists for standard genome sequencing and annotation.</title>
        <authorList>
            <consortium name="The Broad Institute Genomics Platform"/>
            <consortium name="The Broad Institute Genome Sequencing Center for Infectious Disease"/>
            <person name="Wu L."/>
            <person name="Ma J."/>
        </authorList>
    </citation>
    <scope>NUCLEOTIDE SEQUENCE [LARGE SCALE GENOMIC DNA]</scope>
    <source>
        <strain evidence="2">JCM 7356</strain>
    </source>
</reference>
<accession>A0ABP5RT06</accession>
<organism evidence="1 2">
    <name type="scientific">Kitasatospora cystarginea</name>
    <dbReference type="NCBI Taxonomy" id="58350"/>
    <lineage>
        <taxon>Bacteria</taxon>
        <taxon>Bacillati</taxon>
        <taxon>Actinomycetota</taxon>
        <taxon>Actinomycetes</taxon>
        <taxon>Kitasatosporales</taxon>
        <taxon>Streptomycetaceae</taxon>
        <taxon>Kitasatospora</taxon>
    </lineage>
</organism>
<keyword evidence="2" id="KW-1185">Reference proteome</keyword>
<dbReference type="EMBL" id="BAAATR010000049">
    <property type="protein sequence ID" value="GAA2274401.1"/>
    <property type="molecule type" value="Genomic_DNA"/>
</dbReference>
<gene>
    <name evidence="1" type="ORF">GCM10010430_70530</name>
</gene>
<name>A0ABP5RT06_9ACTN</name>